<dbReference type="EMBL" id="CAFBND010000044">
    <property type="protein sequence ID" value="CAB4943954.1"/>
    <property type="molecule type" value="Genomic_DNA"/>
</dbReference>
<name>A0A6J7JNQ6_9ZZZZ</name>
<accession>A0A6J7JNQ6</accession>
<proteinExistence type="predicted"/>
<gene>
    <name evidence="1" type="ORF">UFOPK3268_00953</name>
    <name evidence="2" type="ORF">UFOPK3752_01238</name>
</gene>
<dbReference type="EMBL" id="CAFBIZ010000113">
    <property type="protein sequence ID" value="CAB4850192.1"/>
    <property type="molecule type" value="Genomic_DNA"/>
</dbReference>
<dbReference type="AlphaFoldDB" id="A0A6J7JNQ6"/>
<sequence length="123" mass="13311">MAQGPKILGALTIGYPGDLSEVSSNTEGLSRADQRHRRDVAFGAHELKGCIEGCQAEWAKGRGPPGHLIIKSDQAQPSRAQRQIDELDLRQRGNLALALRHCVHRHRSPSVHTTEAIGSPPPA</sequence>
<evidence type="ECO:0000313" key="2">
    <source>
        <dbReference type="EMBL" id="CAB4943954.1"/>
    </source>
</evidence>
<evidence type="ECO:0000313" key="1">
    <source>
        <dbReference type="EMBL" id="CAB4850192.1"/>
    </source>
</evidence>
<protein>
    <submittedName>
        <fullName evidence="2">Unannotated protein</fullName>
    </submittedName>
</protein>
<reference evidence="2" key="1">
    <citation type="submission" date="2020-05" db="EMBL/GenBank/DDBJ databases">
        <authorList>
            <person name="Chiriac C."/>
            <person name="Salcher M."/>
            <person name="Ghai R."/>
            <person name="Kavagutti S V."/>
        </authorList>
    </citation>
    <scope>NUCLEOTIDE SEQUENCE</scope>
</reference>
<organism evidence="2">
    <name type="scientific">freshwater metagenome</name>
    <dbReference type="NCBI Taxonomy" id="449393"/>
    <lineage>
        <taxon>unclassified sequences</taxon>
        <taxon>metagenomes</taxon>
        <taxon>ecological metagenomes</taxon>
    </lineage>
</organism>